<name>A0A0A9DBF8_ARUDO</name>
<evidence type="ECO:0000313" key="1">
    <source>
        <dbReference type="EMBL" id="JAD81072.1"/>
    </source>
</evidence>
<protein>
    <submittedName>
        <fullName evidence="1">ADP-ribosylation factor</fullName>
    </submittedName>
</protein>
<proteinExistence type="predicted"/>
<organism evidence="1">
    <name type="scientific">Arundo donax</name>
    <name type="common">Giant reed</name>
    <name type="synonym">Donax arundinaceus</name>
    <dbReference type="NCBI Taxonomy" id="35708"/>
    <lineage>
        <taxon>Eukaryota</taxon>
        <taxon>Viridiplantae</taxon>
        <taxon>Streptophyta</taxon>
        <taxon>Embryophyta</taxon>
        <taxon>Tracheophyta</taxon>
        <taxon>Spermatophyta</taxon>
        <taxon>Magnoliopsida</taxon>
        <taxon>Liliopsida</taxon>
        <taxon>Poales</taxon>
        <taxon>Poaceae</taxon>
        <taxon>PACMAD clade</taxon>
        <taxon>Arundinoideae</taxon>
        <taxon>Arundineae</taxon>
        <taxon>Arundo</taxon>
    </lineage>
</organism>
<dbReference type="EMBL" id="GBRH01216823">
    <property type="protein sequence ID" value="JAD81072.1"/>
    <property type="molecule type" value="Transcribed_RNA"/>
</dbReference>
<reference evidence="1" key="2">
    <citation type="journal article" date="2015" name="Data Brief">
        <title>Shoot transcriptome of the giant reed, Arundo donax.</title>
        <authorList>
            <person name="Barrero R.A."/>
            <person name="Guerrero F.D."/>
            <person name="Moolhuijzen P."/>
            <person name="Goolsby J.A."/>
            <person name="Tidwell J."/>
            <person name="Bellgard S.E."/>
            <person name="Bellgard M.I."/>
        </authorList>
    </citation>
    <scope>NUCLEOTIDE SEQUENCE</scope>
    <source>
        <tissue evidence="1">Shoot tissue taken approximately 20 cm above the soil surface</tissue>
    </source>
</reference>
<reference evidence="1" key="1">
    <citation type="submission" date="2014-09" db="EMBL/GenBank/DDBJ databases">
        <authorList>
            <person name="Magalhaes I.L.F."/>
            <person name="Oliveira U."/>
            <person name="Santos F.R."/>
            <person name="Vidigal T.H.D.A."/>
            <person name="Brescovit A.D."/>
            <person name="Santos A.J."/>
        </authorList>
    </citation>
    <scope>NUCLEOTIDE SEQUENCE</scope>
    <source>
        <tissue evidence="1">Shoot tissue taken approximately 20 cm above the soil surface</tissue>
    </source>
</reference>
<accession>A0A0A9DBF8</accession>
<sequence>MLDGLDVEAKGWTDDTGILPIDLQHDCCLTQVIQAHHENSHLLLLALDLSDDAEETHLGGVAQEINQETRKM</sequence>
<dbReference type="AlphaFoldDB" id="A0A0A9DBF8"/>